<feature type="domain" description="Luciferase-like" evidence="5">
    <location>
        <begin position="2"/>
        <end position="180"/>
    </location>
</feature>
<keyword evidence="2" id="KW-0288">FMN</keyword>
<comment type="caution">
    <text evidence="6">The sequence shown here is derived from an EMBL/GenBank/DDBJ whole genome shotgun (WGS) entry which is preliminary data.</text>
</comment>
<evidence type="ECO:0000256" key="1">
    <source>
        <dbReference type="ARBA" id="ARBA00022630"/>
    </source>
</evidence>
<dbReference type="InterPro" id="IPR050172">
    <property type="entry name" value="SsuD_RutA_monooxygenase"/>
</dbReference>
<keyword evidence="3" id="KW-0560">Oxidoreductase</keyword>
<proteinExistence type="predicted"/>
<evidence type="ECO:0000313" key="6">
    <source>
        <dbReference type="EMBL" id="MFC3764551.1"/>
    </source>
</evidence>
<dbReference type="RefSeq" id="WP_205121482.1">
    <property type="nucleotide sequence ID" value="NZ_JAFBCM010000001.1"/>
</dbReference>
<evidence type="ECO:0000259" key="5">
    <source>
        <dbReference type="Pfam" id="PF00296"/>
    </source>
</evidence>
<name>A0ABV7YH98_9ACTN</name>
<dbReference type="Proteomes" id="UP001595699">
    <property type="component" value="Unassembled WGS sequence"/>
</dbReference>
<dbReference type="PANTHER" id="PTHR42847:SF8">
    <property type="entry name" value="CONSERVED PROTEIN"/>
    <property type="match status" value="1"/>
</dbReference>
<sequence length="241" mass="26165">MRRIRLGQLVTGNGYRNPALQAKIASTVDVLSHGRLTFGIGAGWYEPDYVGYGYEFGTAGGRLRQLGEAVQIIRSMWTEEKTSFEGSYYRVQDVVNQPKGVQSPHIPLLIAGGGEKVTLKLVAQYADACNVMASPEVIAHKYAILAEHCANVGRDDATIHRTATTVCIIRDTDAEARASLPPGLEFAYPGDLVSYLLIGTVDTVRERLAAYEAAGVQELVIGFEDPTDATLVRSFAEAFLP</sequence>
<gene>
    <name evidence="6" type="ORF">ACFOUW_27185</name>
</gene>
<evidence type="ECO:0000256" key="3">
    <source>
        <dbReference type="ARBA" id="ARBA00023002"/>
    </source>
</evidence>
<reference evidence="7" key="1">
    <citation type="journal article" date="2019" name="Int. J. Syst. Evol. Microbiol.">
        <title>The Global Catalogue of Microorganisms (GCM) 10K type strain sequencing project: providing services to taxonomists for standard genome sequencing and annotation.</title>
        <authorList>
            <consortium name="The Broad Institute Genomics Platform"/>
            <consortium name="The Broad Institute Genome Sequencing Center for Infectious Disease"/>
            <person name="Wu L."/>
            <person name="Ma J."/>
        </authorList>
    </citation>
    <scope>NUCLEOTIDE SEQUENCE [LARGE SCALE GENOMIC DNA]</scope>
    <source>
        <strain evidence="7">CGMCC 4.7241</strain>
    </source>
</reference>
<keyword evidence="4" id="KW-0503">Monooxygenase</keyword>
<evidence type="ECO:0000313" key="7">
    <source>
        <dbReference type="Proteomes" id="UP001595699"/>
    </source>
</evidence>
<keyword evidence="1" id="KW-0285">Flavoprotein</keyword>
<dbReference type="Gene3D" id="3.20.20.30">
    <property type="entry name" value="Luciferase-like domain"/>
    <property type="match status" value="1"/>
</dbReference>
<evidence type="ECO:0000256" key="4">
    <source>
        <dbReference type="ARBA" id="ARBA00023033"/>
    </source>
</evidence>
<dbReference type="InterPro" id="IPR036661">
    <property type="entry name" value="Luciferase-like_sf"/>
</dbReference>
<dbReference type="InterPro" id="IPR011251">
    <property type="entry name" value="Luciferase-like_dom"/>
</dbReference>
<dbReference type="EMBL" id="JBHRZH010000027">
    <property type="protein sequence ID" value="MFC3764551.1"/>
    <property type="molecule type" value="Genomic_DNA"/>
</dbReference>
<dbReference type="Pfam" id="PF00296">
    <property type="entry name" value="Bac_luciferase"/>
    <property type="match status" value="1"/>
</dbReference>
<evidence type="ECO:0000256" key="2">
    <source>
        <dbReference type="ARBA" id="ARBA00022643"/>
    </source>
</evidence>
<dbReference type="PANTHER" id="PTHR42847">
    <property type="entry name" value="ALKANESULFONATE MONOOXYGENASE"/>
    <property type="match status" value="1"/>
</dbReference>
<organism evidence="6 7">
    <name type="scientific">Tenggerimyces flavus</name>
    <dbReference type="NCBI Taxonomy" id="1708749"/>
    <lineage>
        <taxon>Bacteria</taxon>
        <taxon>Bacillati</taxon>
        <taxon>Actinomycetota</taxon>
        <taxon>Actinomycetes</taxon>
        <taxon>Propionibacteriales</taxon>
        <taxon>Nocardioidaceae</taxon>
        <taxon>Tenggerimyces</taxon>
    </lineage>
</organism>
<protein>
    <submittedName>
        <fullName evidence="6">LLM class flavin-dependent oxidoreductase</fullName>
    </submittedName>
</protein>
<keyword evidence="7" id="KW-1185">Reference proteome</keyword>
<accession>A0ABV7YH98</accession>
<dbReference type="SUPFAM" id="SSF51679">
    <property type="entry name" value="Bacterial luciferase-like"/>
    <property type="match status" value="1"/>
</dbReference>